<evidence type="ECO:0000313" key="4">
    <source>
        <dbReference type="EMBL" id="KKK51204.1"/>
    </source>
</evidence>
<dbReference type="GO" id="GO:0007155">
    <property type="term" value="P:cell adhesion"/>
    <property type="evidence" value="ECO:0007669"/>
    <property type="project" value="InterPro"/>
</dbReference>
<feature type="non-terminal residue" evidence="4">
    <location>
        <position position="342"/>
    </location>
</feature>
<proteinExistence type="predicted"/>
<dbReference type="AlphaFoldDB" id="A0A0F8YAS2"/>
<evidence type="ECO:0000256" key="1">
    <source>
        <dbReference type="ARBA" id="ARBA00022729"/>
    </source>
</evidence>
<dbReference type="GO" id="GO:0005509">
    <property type="term" value="F:calcium ion binding"/>
    <property type="evidence" value="ECO:0007669"/>
    <property type="project" value="InterPro"/>
</dbReference>
<dbReference type="PANTHER" id="PTHR10199">
    <property type="entry name" value="THROMBOSPONDIN"/>
    <property type="match status" value="1"/>
</dbReference>
<comment type="caution">
    <text evidence="4">The sequence shown here is derived from an EMBL/GenBank/DDBJ whole genome shotgun (WGS) entry which is preliminary data.</text>
</comment>
<reference evidence="4" key="1">
    <citation type="journal article" date="2015" name="Nature">
        <title>Complex archaea that bridge the gap between prokaryotes and eukaryotes.</title>
        <authorList>
            <person name="Spang A."/>
            <person name="Saw J.H."/>
            <person name="Jorgensen S.L."/>
            <person name="Zaremba-Niedzwiedzka K."/>
            <person name="Martijn J."/>
            <person name="Lind A.E."/>
            <person name="van Eijk R."/>
            <person name="Schleper C."/>
            <person name="Guy L."/>
            <person name="Ettema T.J."/>
        </authorList>
    </citation>
    <scope>NUCLEOTIDE SEQUENCE</scope>
</reference>
<feature type="region of interest" description="Disordered" evidence="3">
    <location>
        <begin position="1"/>
        <end position="22"/>
    </location>
</feature>
<keyword evidence="1" id="KW-0732">Signal</keyword>
<feature type="compositionally biased region" description="Polar residues" evidence="3">
    <location>
        <begin position="1"/>
        <end position="13"/>
    </location>
</feature>
<dbReference type="Gene3D" id="4.10.1080.10">
    <property type="entry name" value="TSP type-3 repeat"/>
    <property type="match status" value="1"/>
</dbReference>
<name>A0A0F8YAS2_9ZZZZ</name>
<accession>A0A0F8YAS2</accession>
<dbReference type="Pfam" id="PF02412">
    <property type="entry name" value="TSP_3"/>
    <property type="match status" value="4"/>
</dbReference>
<dbReference type="PANTHER" id="PTHR10199:SF100">
    <property type="entry name" value="THROMBOSPONDIN, ISOFORM A"/>
    <property type="match status" value="1"/>
</dbReference>
<keyword evidence="2" id="KW-0106">Calcium</keyword>
<evidence type="ECO:0000256" key="3">
    <source>
        <dbReference type="SAM" id="MobiDB-lite"/>
    </source>
</evidence>
<dbReference type="InterPro" id="IPR028974">
    <property type="entry name" value="TSP_type-3_rpt"/>
</dbReference>
<protein>
    <recommendedName>
        <fullName evidence="5">Cartilage oligomeric matrix protein</fullName>
    </recommendedName>
</protein>
<gene>
    <name evidence="4" type="ORF">LCGC14_3117290</name>
</gene>
<sequence>VCDNCPSNSNADQSDGDGDGVGDTCDNCPTDANLNQTNSDGDSLGDACDNCPSDDNENQSDVDGDGVGDTCDNCSADSNADQSDVDGDGVGDACDNCSADANADQSDVDKDSIGDACDNCVDDANLDQTDGDSDGVGDVCDNCPSDANADQADIDDDGAGDACDPFINVTIDIKPGSDPNSIKLGDTGSVPVAIFSTAKFDAASVDVLTLQLSSAYVRLVGGRNVLASIEDVNGDGLGDLVVQFDRGLLELTVGTGFGTMTGSTLGGESMNEFATTGDRKRGLFIDEFSKMNNQRTVFKGTQAVSDSRWFVFTPEGAANKAYDIAHNPKIKKLTLHWSRHPV</sequence>
<evidence type="ECO:0008006" key="5">
    <source>
        <dbReference type="Google" id="ProtNLM"/>
    </source>
</evidence>
<dbReference type="InterPro" id="IPR003367">
    <property type="entry name" value="Thrombospondin_3-like_rpt"/>
</dbReference>
<organism evidence="4">
    <name type="scientific">marine sediment metagenome</name>
    <dbReference type="NCBI Taxonomy" id="412755"/>
    <lineage>
        <taxon>unclassified sequences</taxon>
        <taxon>metagenomes</taxon>
        <taxon>ecological metagenomes</taxon>
    </lineage>
</organism>
<dbReference type="SUPFAM" id="SSF103647">
    <property type="entry name" value="TSP type-3 repeat"/>
    <property type="match status" value="1"/>
</dbReference>
<dbReference type="EMBL" id="LAZR01067628">
    <property type="protein sequence ID" value="KKK51204.1"/>
    <property type="molecule type" value="Genomic_DNA"/>
</dbReference>
<feature type="non-terminal residue" evidence="4">
    <location>
        <position position="1"/>
    </location>
</feature>
<evidence type="ECO:0000256" key="2">
    <source>
        <dbReference type="ARBA" id="ARBA00022837"/>
    </source>
</evidence>